<comment type="cofactor">
    <cofactor evidence="1">
        <name>Mg(2+)</name>
        <dbReference type="ChEBI" id="CHEBI:18420"/>
    </cofactor>
</comment>
<name>A0A6L5Y2B7_9FIRM</name>
<dbReference type="NCBIfam" id="TIGR01549">
    <property type="entry name" value="HAD-SF-IA-v1"/>
    <property type="match status" value="1"/>
</dbReference>
<dbReference type="GO" id="GO:0016791">
    <property type="term" value="F:phosphatase activity"/>
    <property type="evidence" value="ECO:0007669"/>
    <property type="project" value="TreeGrafter"/>
</dbReference>
<dbReference type="SFLD" id="SFLDS00003">
    <property type="entry name" value="Haloacid_Dehalogenase"/>
    <property type="match status" value="1"/>
</dbReference>
<dbReference type="AlphaFoldDB" id="A0A6L5Y2B7"/>
<dbReference type="GO" id="GO:0046872">
    <property type="term" value="F:metal ion binding"/>
    <property type="evidence" value="ECO:0007669"/>
    <property type="project" value="UniProtKB-KW"/>
</dbReference>
<dbReference type="PANTHER" id="PTHR46470:SF2">
    <property type="entry name" value="GLYCERALDEHYDE 3-PHOSPHATE PHOSPHATASE"/>
    <property type="match status" value="1"/>
</dbReference>
<dbReference type="InterPro" id="IPR023214">
    <property type="entry name" value="HAD_sf"/>
</dbReference>
<dbReference type="SUPFAM" id="SSF56784">
    <property type="entry name" value="HAD-like"/>
    <property type="match status" value="1"/>
</dbReference>
<keyword evidence="4" id="KW-0460">Magnesium</keyword>
<dbReference type="Gene3D" id="3.40.50.1000">
    <property type="entry name" value="HAD superfamily/HAD-like"/>
    <property type="match status" value="1"/>
</dbReference>
<dbReference type="InterPro" id="IPR036412">
    <property type="entry name" value="HAD-like_sf"/>
</dbReference>
<keyword evidence="3 5" id="KW-0378">Hydrolase</keyword>
<dbReference type="GO" id="GO:0044281">
    <property type="term" value="P:small molecule metabolic process"/>
    <property type="evidence" value="ECO:0007669"/>
    <property type="project" value="UniProtKB-ARBA"/>
</dbReference>
<dbReference type="InterPro" id="IPR006439">
    <property type="entry name" value="HAD-SF_hydro_IA"/>
</dbReference>
<evidence type="ECO:0000313" key="5">
    <source>
        <dbReference type="EMBL" id="MSS64508.1"/>
    </source>
</evidence>
<accession>A0A6L5Y2B7</accession>
<evidence type="ECO:0000256" key="3">
    <source>
        <dbReference type="ARBA" id="ARBA00022801"/>
    </source>
</evidence>
<dbReference type="Proteomes" id="UP000482209">
    <property type="component" value="Unassembled WGS sequence"/>
</dbReference>
<proteinExistence type="predicted"/>
<dbReference type="PANTHER" id="PTHR46470">
    <property type="entry name" value="N-ACYLNEURAMINATE-9-PHOSPHATASE"/>
    <property type="match status" value="1"/>
</dbReference>
<evidence type="ECO:0000256" key="1">
    <source>
        <dbReference type="ARBA" id="ARBA00001946"/>
    </source>
</evidence>
<protein>
    <submittedName>
        <fullName evidence="5">HAD family hydrolase</fullName>
    </submittedName>
</protein>
<evidence type="ECO:0000313" key="6">
    <source>
        <dbReference type="Proteomes" id="UP000482209"/>
    </source>
</evidence>
<sequence>MIKAVIFDLDDTLYDYEYSHERAMLILRDYCVKKFSISVEYFENSFNKAKDIVKEQLGNVGASHNRMLYMQKFLEIIGEKSSVYALELYNQYWNAMLETIETFDYVMPLFQKLNNLEIKIAILTDLTAHIQYRKIKHLGIAEYIDMIVTSEEAGREKPDKKMFDLIIKKLSLKPHQMIMIGDSYRKDILGAEAAGIHGILYDKKEDNVIIKQCLEMIKIESEKE</sequence>
<organism evidence="5 6">
    <name type="scientific">Velocimicrobium porci</name>
    <dbReference type="NCBI Taxonomy" id="2606634"/>
    <lineage>
        <taxon>Bacteria</taxon>
        <taxon>Bacillati</taxon>
        <taxon>Bacillota</taxon>
        <taxon>Clostridia</taxon>
        <taxon>Lachnospirales</taxon>
        <taxon>Lachnospiraceae</taxon>
        <taxon>Velocimicrobium</taxon>
    </lineage>
</organism>
<keyword evidence="2" id="KW-0479">Metal-binding</keyword>
<dbReference type="SFLD" id="SFLDG01129">
    <property type="entry name" value="C1.5:_HAD__Beta-PGM__Phosphata"/>
    <property type="match status" value="1"/>
</dbReference>
<dbReference type="InterPro" id="IPR051400">
    <property type="entry name" value="HAD-like_hydrolase"/>
</dbReference>
<evidence type="ECO:0000256" key="2">
    <source>
        <dbReference type="ARBA" id="ARBA00022723"/>
    </source>
</evidence>
<dbReference type="EMBL" id="VUMT01000020">
    <property type="protein sequence ID" value="MSS64508.1"/>
    <property type="molecule type" value="Genomic_DNA"/>
</dbReference>
<reference evidence="5 6" key="1">
    <citation type="submission" date="2019-08" db="EMBL/GenBank/DDBJ databases">
        <title>In-depth cultivation of the pig gut microbiome towards novel bacterial diversity and tailored functional studies.</title>
        <authorList>
            <person name="Wylensek D."/>
            <person name="Hitch T.C.A."/>
            <person name="Clavel T."/>
        </authorList>
    </citation>
    <scope>NUCLEOTIDE SEQUENCE [LARGE SCALE GENOMIC DNA]</scope>
    <source>
        <strain evidence="5 6">WCA-693-APC-MOT-I</strain>
    </source>
</reference>
<dbReference type="Gene3D" id="1.10.150.520">
    <property type="match status" value="1"/>
</dbReference>
<keyword evidence="6" id="KW-1185">Reference proteome</keyword>
<dbReference type="Pfam" id="PF00702">
    <property type="entry name" value="Hydrolase"/>
    <property type="match status" value="1"/>
</dbReference>
<dbReference type="RefSeq" id="WP_154519894.1">
    <property type="nucleotide sequence ID" value="NZ_VUMT01000020.1"/>
</dbReference>
<comment type="caution">
    <text evidence="5">The sequence shown here is derived from an EMBL/GenBank/DDBJ whole genome shotgun (WGS) entry which is preliminary data.</text>
</comment>
<gene>
    <name evidence="5" type="ORF">FYJ58_11580</name>
</gene>
<evidence type="ECO:0000256" key="4">
    <source>
        <dbReference type="ARBA" id="ARBA00022842"/>
    </source>
</evidence>